<keyword evidence="7" id="KW-1185">Reference proteome</keyword>
<evidence type="ECO:0000256" key="2">
    <source>
        <dbReference type="ARBA" id="ARBA00022679"/>
    </source>
</evidence>
<keyword evidence="1 6" id="KW-0489">Methyltransferase</keyword>
<evidence type="ECO:0000256" key="1">
    <source>
        <dbReference type="ARBA" id="ARBA00022603"/>
    </source>
</evidence>
<dbReference type="InterPro" id="IPR029063">
    <property type="entry name" value="SAM-dependent_MTases_sf"/>
</dbReference>
<dbReference type="Gene3D" id="3.40.50.150">
    <property type="entry name" value="Vaccinia Virus protein VP39"/>
    <property type="match status" value="1"/>
</dbReference>
<dbReference type="GO" id="GO:0032259">
    <property type="term" value="P:methylation"/>
    <property type="evidence" value="ECO:0007669"/>
    <property type="project" value="UniProtKB-KW"/>
</dbReference>
<feature type="compositionally biased region" description="Basic and acidic residues" evidence="5">
    <location>
        <begin position="239"/>
        <end position="253"/>
    </location>
</feature>
<comment type="caution">
    <text evidence="6">The sequence shown here is derived from an EMBL/GenBank/DDBJ whole genome shotgun (WGS) entry which is preliminary data.</text>
</comment>
<evidence type="ECO:0000313" key="6">
    <source>
        <dbReference type="EMBL" id="MBY8918798.1"/>
    </source>
</evidence>
<proteinExistence type="predicted"/>
<dbReference type="SUPFAM" id="SSF53335">
    <property type="entry name" value="S-adenosyl-L-methionine-dependent methyltransferases"/>
    <property type="match status" value="1"/>
</dbReference>
<accession>A0ABS7RD13</accession>
<dbReference type="GO" id="GO:0008168">
    <property type="term" value="F:methyltransferase activity"/>
    <property type="evidence" value="ECO:0007669"/>
    <property type="project" value="UniProtKB-KW"/>
</dbReference>
<feature type="region of interest" description="Disordered" evidence="5">
    <location>
        <begin position="172"/>
        <end position="195"/>
    </location>
</feature>
<dbReference type="RefSeq" id="WP_223004329.1">
    <property type="nucleotide sequence ID" value="NZ_JAHSQO010000007.1"/>
</dbReference>
<dbReference type="InterPro" id="IPR001525">
    <property type="entry name" value="C5_MeTfrase"/>
</dbReference>
<keyword evidence="2" id="KW-0808">Transferase</keyword>
<dbReference type="EMBL" id="JAHSQO010000007">
    <property type="protein sequence ID" value="MBY8918798.1"/>
    <property type="molecule type" value="Genomic_DNA"/>
</dbReference>
<sequence length="422" mass="44808">MKAYYNEIDPAAAHILRALIKEGVIANGDVDTRSIKEVEPHDLEGYTQCHFFAGGGLWSVAARLAGWPDDAPLWTGSCPCQPFSAAGKGLGADDPRHLWPDFHRLISACRPAVVMGEQVAGKAGYGWFDGVRADLAREDFTARGIDFPACSVDAPHQRNRLYWIAVAGRESERGRAGTGTERSEPEQPQSGIRHGECPACGGSGRVGPFFPGGLSTICGNCTAPSGALDHGIGTGLEGQRGHGDGSGRKEPDRPVAATDGAECWSMANNDGVGSAKIRPDVGQVGSLSKAQCWPEHYASVSGRSDAAAVDRAPTSGIQPDAYGYRRDRTGLSTRPGWEDLPHGARHPQRNGTYWSDAEWIACHDGKARRAQSGIRFLVDGLPGRVDLWRVGGNAIVPEAAAEVIAAFMDVYGVPVSTMRAAA</sequence>
<feature type="compositionally biased region" description="Basic and acidic residues" evidence="5">
    <location>
        <begin position="172"/>
        <end position="185"/>
    </location>
</feature>
<name>A0ABS7RD13_9HYPH</name>
<evidence type="ECO:0000313" key="7">
    <source>
        <dbReference type="Proteomes" id="UP000777661"/>
    </source>
</evidence>
<feature type="region of interest" description="Disordered" evidence="5">
    <location>
        <begin position="232"/>
        <end position="255"/>
    </location>
</feature>
<comment type="catalytic activity">
    <reaction evidence="4">
        <text>a 2'-deoxycytidine in DNA + S-adenosyl-L-methionine = a 5-methyl-2'-deoxycytidine in DNA + S-adenosyl-L-homocysteine + H(+)</text>
        <dbReference type="Rhea" id="RHEA:13681"/>
        <dbReference type="Rhea" id="RHEA-COMP:11369"/>
        <dbReference type="Rhea" id="RHEA-COMP:11370"/>
        <dbReference type="ChEBI" id="CHEBI:15378"/>
        <dbReference type="ChEBI" id="CHEBI:57856"/>
        <dbReference type="ChEBI" id="CHEBI:59789"/>
        <dbReference type="ChEBI" id="CHEBI:85452"/>
        <dbReference type="ChEBI" id="CHEBI:85454"/>
        <dbReference type="EC" id="2.1.1.37"/>
    </reaction>
</comment>
<evidence type="ECO:0000256" key="5">
    <source>
        <dbReference type="SAM" id="MobiDB-lite"/>
    </source>
</evidence>
<reference evidence="6 7" key="1">
    <citation type="submission" date="2021-06" db="EMBL/GenBank/DDBJ databases">
        <title>Nitratireductor porphyridii sp. nov., isolated from a small marine red alga, Porphyridium purpureum in South Korea.</title>
        <authorList>
            <person name="Kim K.H."/>
            <person name="Kristyanto S."/>
            <person name="Jeon C.O."/>
        </authorList>
    </citation>
    <scope>NUCLEOTIDE SEQUENCE [LARGE SCALE GENOMIC DNA]</scope>
    <source>
        <strain evidence="6 7">R6</strain>
    </source>
</reference>
<evidence type="ECO:0000256" key="3">
    <source>
        <dbReference type="ARBA" id="ARBA00022747"/>
    </source>
</evidence>
<evidence type="ECO:0000256" key="4">
    <source>
        <dbReference type="ARBA" id="ARBA00047422"/>
    </source>
</evidence>
<dbReference type="Pfam" id="PF00145">
    <property type="entry name" value="DNA_methylase"/>
    <property type="match status" value="1"/>
</dbReference>
<keyword evidence="3" id="KW-0680">Restriction system</keyword>
<organism evidence="6 7">
    <name type="scientific">Nitratireductor rhodophyticola</name>
    <dbReference type="NCBI Taxonomy" id="2854036"/>
    <lineage>
        <taxon>Bacteria</taxon>
        <taxon>Pseudomonadati</taxon>
        <taxon>Pseudomonadota</taxon>
        <taxon>Alphaproteobacteria</taxon>
        <taxon>Hyphomicrobiales</taxon>
        <taxon>Phyllobacteriaceae</taxon>
        <taxon>Nitratireductor</taxon>
    </lineage>
</organism>
<dbReference type="Proteomes" id="UP000777661">
    <property type="component" value="Unassembled WGS sequence"/>
</dbReference>
<protein>
    <submittedName>
        <fullName evidence="6">DNA cytosine methyltransferase</fullName>
    </submittedName>
</protein>
<gene>
    <name evidence="6" type="ORF">KVG22_19505</name>
</gene>